<proteinExistence type="predicted"/>
<sequence length="219" mass="24176">MVSPTPIDSSKENTTDKYAQGSAAEAGLTNCRLCHHLTDSREQHCQYCNAQISPRVQRSVQITLSLLITSFLLYIPANIYPIMTTEVLGDRSPSTIIGGVVLFLSHGSYFIAAVIFIASIIVPLAKMFALAWLCYAATCRQNIDKYELTRLYRITEFIGKWSMVDVYVVAILVALIQLTGLMSIQVGIAASAFAGVVLLTMLSALMFDTRILWDKAIKK</sequence>
<comment type="caution">
    <text evidence="8">The sequence shown here is derived from an EMBL/GenBank/DDBJ whole genome shotgun (WGS) entry which is preliminary data.</text>
</comment>
<evidence type="ECO:0000256" key="2">
    <source>
        <dbReference type="ARBA" id="ARBA00022475"/>
    </source>
</evidence>
<evidence type="ECO:0000313" key="8">
    <source>
        <dbReference type="EMBL" id="GLR69148.1"/>
    </source>
</evidence>
<dbReference type="InterPro" id="IPR051800">
    <property type="entry name" value="PqiA-PqiB_transport"/>
</dbReference>
<feature type="transmembrane region" description="Helical" evidence="7">
    <location>
        <begin position="62"/>
        <end position="83"/>
    </location>
</feature>
<dbReference type="PANTHER" id="PTHR30462">
    <property type="entry name" value="INTERMEMBRANE TRANSPORT PROTEIN PQIB-RELATED"/>
    <property type="match status" value="1"/>
</dbReference>
<evidence type="ECO:0000313" key="9">
    <source>
        <dbReference type="Proteomes" id="UP001156601"/>
    </source>
</evidence>
<reference evidence="8" key="2">
    <citation type="submission" date="2023-01" db="EMBL/GenBank/DDBJ databases">
        <title>Draft genome sequence of Agaribacter marinus strain NBRC 110023.</title>
        <authorList>
            <person name="Sun Q."/>
            <person name="Mori K."/>
        </authorList>
    </citation>
    <scope>NUCLEOTIDE SEQUENCE</scope>
    <source>
        <strain evidence="8">NBRC 110023</strain>
    </source>
</reference>
<organism evidence="8 9">
    <name type="scientific">Agaribacter marinus</name>
    <dbReference type="NCBI Taxonomy" id="1431249"/>
    <lineage>
        <taxon>Bacteria</taxon>
        <taxon>Pseudomonadati</taxon>
        <taxon>Pseudomonadota</taxon>
        <taxon>Gammaproteobacteria</taxon>
        <taxon>Alteromonadales</taxon>
        <taxon>Alteromonadaceae</taxon>
        <taxon>Agaribacter</taxon>
    </lineage>
</organism>
<feature type="transmembrane region" description="Helical" evidence="7">
    <location>
        <begin position="184"/>
        <end position="207"/>
    </location>
</feature>
<comment type="subcellular location">
    <subcellularLocation>
        <location evidence="1">Cell inner membrane</location>
    </subcellularLocation>
</comment>
<keyword evidence="4 7" id="KW-0812">Transmembrane</keyword>
<keyword evidence="5 7" id="KW-1133">Transmembrane helix</keyword>
<keyword evidence="6 7" id="KW-0472">Membrane</keyword>
<reference evidence="8" key="1">
    <citation type="journal article" date="2014" name="Int. J. Syst. Evol. Microbiol.">
        <title>Complete genome sequence of Corynebacterium casei LMG S-19264T (=DSM 44701T), isolated from a smear-ripened cheese.</title>
        <authorList>
            <consortium name="US DOE Joint Genome Institute (JGI-PGF)"/>
            <person name="Walter F."/>
            <person name="Albersmeier A."/>
            <person name="Kalinowski J."/>
            <person name="Ruckert C."/>
        </authorList>
    </citation>
    <scope>NUCLEOTIDE SEQUENCE</scope>
    <source>
        <strain evidence="8">NBRC 110023</strain>
    </source>
</reference>
<evidence type="ECO:0000256" key="6">
    <source>
        <dbReference type="ARBA" id="ARBA00023136"/>
    </source>
</evidence>
<evidence type="ECO:0000256" key="7">
    <source>
        <dbReference type="SAM" id="Phobius"/>
    </source>
</evidence>
<accession>A0AA37STJ9</accession>
<dbReference type="AlphaFoldDB" id="A0AA37STJ9"/>
<evidence type="ECO:0000256" key="1">
    <source>
        <dbReference type="ARBA" id="ARBA00004533"/>
    </source>
</evidence>
<name>A0AA37STJ9_9ALTE</name>
<dbReference type="GO" id="GO:0005886">
    <property type="term" value="C:plasma membrane"/>
    <property type="evidence" value="ECO:0007669"/>
    <property type="project" value="UniProtKB-SubCell"/>
</dbReference>
<keyword evidence="9" id="KW-1185">Reference proteome</keyword>
<dbReference type="Proteomes" id="UP001156601">
    <property type="component" value="Unassembled WGS sequence"/>
</dbReference>
<evidence type="ECO:0000256" key="3">
    <source>
        <dbReference type="ARBA" id="ARBA00022519"/>
    </source>
</evidence>
<keyword evidence="2" id="KW-1003">Cell membrane</keyword>
<evidence type="ECO:0008006" key="10">
    <source>
        <dbReference type="Google" id="ProtNLM"/>
    </source>
</evidence>
<evidence type="ECO:0000256" key="5">
    <source>
        <dbReference type="ARBA" id="ARBA00022989"/>
    </source>
</evidence>
<dbReference type="Pfam" id="PF04403">
    <property type="entry name" value="PqiA"/>
    <property type="match status" value="1"/>
</dbReference>
<dbReference type="PANTHER" id="PTHR30462:SF3">
    <property type="entry name" value="INTERMEMBRANE TRANSPORT PROTEIN PQIA"/>
    <property type="match status" value="1"/>
</dbReference>
<keyword evidence="3" id="KW-0997">Cell inner membrane</keyword>
<gene>
    <name evidence="8" type="ORF">GCM10007852_00560</name>
</gene>
<protein>
    <recommendedName>
        <fullName evidence="10">Paraquat-inducible protein A</fullName>
    </recommendedName>
</protein>
<evidence type="ECO:0000256" key="4">
    <source>
        <dbReference type="ARBA" id="ARBA00022692"/>
    </source>
</evidence>
<dbReference type="InterPro" id="IPR007498">
    <property type="entry name" value="PqiA-like"/>
</dbReference>
<feature type="transmembrane region" description="Helical" evidence="7">
    <location>
        <begin position="109"/>
        <end position="136"/>
    </location>
</feature>
<dbReference type="EMBL" id="BSOT01000001">
    <property type="protein sequence ID" value="GLR69148.1"/>
    <property type="molecule type" value="Genomic_DNA"/>
</dbReference>
<feature type="transmembrane region" description="Helical" evidence="7">
    <location>
        <begin position="157"/>
        <end position="178"/>
    </location>
</feature>